<evidence type="ECO:0000313" key="1">
    <source>
        <dbReference type="EMBL" id="KAK2180652.1"/>
    </source>
</evidence>
<sequence length="227" mass="24579">MAEGRDRAKSGSSLLNFVCGVTFGAKAVHVVGYNSDLYDNMTEAVQSTNGLVTIALLGQITRPDNPDSGRPNPAFDLIAQNFKYVKYKACFLRSFFNPSILPPSSSPSFLFTPFHPPLPHGHFQSNPHDDKNKGDTAAVAVASCEEYPVSTATSGLQEPTHLRRSPHRSISLISIPHDLPIQSPPSSGLSSYSPSVATGAVYFASASAVTIAQMLDTEKLFRYSRFR</sequence>
<gene>
    <name evidence="1" type="ORF">NP493_433g02030</name>
</gene>
<dbReference type="EMBL" id="JAODUO010000433">
    <property type="protein sequence ID" value="KAK2180652.1"/>
    <property type="molecule type" value="Genomic_DNA"/>
</dbReference>
<keyword evidence="2" id="KW-1185">Reference proteome</keyword>
<dbReference type="Proteomes" id="UP001209878">
    <property type="component" value="Unassembled WGS sequence"/>
</dbReference>
<dbReference type="AlphaFoldDB" id="A0AAD9NS09"/>
<dbReference type="InterPro" id="IPR036398">
    <property type="entry name" value="CA_dom_sf"/>
</dbReference>
<comment type="caution">
    <text evidence="1">The sequence shown here is derived from an EMBL/GenBank/DDBJ whole genome shotgun (WGS) entry which is preliminary data.</text>
</comment>
<reference evidence="1" key="1">
    <citation type="journal article" date="2023" name="Mol. Biol. Evol.">
        <title>Third-Generation Sequencing Reveals the Adaptive Role of the Epigenome in Three Deep-Sea Polychaetes.</title>
        <authorList>
            <person name="Perez M."/>
            <person name="Aroh O."/>
            <person name="Sun Y."/>
            <person name="Lan Y."/>
            <person name="Juniper S.K."/>
            <person name="Young C.R."/>
            <person name="Angers B."/>
            <person name="Qian P.Y."/>
        </authorList>
    </citation>
    <scope>NUCLEOTIDE SEQUENCE</scope>
    <source>
        <strain evidence="1">R07B-5</strain>
    </source>
</reference>
<organism evidence="1 2">
    <name type="scientific">Ridgeia piscesae</name>
    <name type="common">Tubeworm</name>
    <dbReference type="NCBI Taxonomy" id="27915"/>
    <lineage>
        <taxon>Eukaryota</taxon>
        <taxon>Metazoa</taxon>
        <taxon>Spiralia</taxon>
        <taxon>Lophotrochozoa</taxon>
        <taxon>Annelida</taxon>
        <taxon>Polychaeta</taxon>
        <taxon>Sedentaria</taxon>
        <taxon>Canalipalpata</taxon>
        <taxon>Sabellida</taxon>
        <taxon>Siboglinidae</taxon>
        <taxon>Ridgeia</taxon>
    </lineage>
</organism>
<accession>A0AAD9NS09</accession>
<evidence type="ECO:0000313" key="2">
    <source>
        <dbReference type="Proteomes" id="UP001209878"/>
    </source>
</evidence>
<proteinExistence type="predicted"/>
<dbReference type="SUPFAM" id="SSF51069">
    <property type="entry name" value="Carbonic anhydrase"/>
    <property type="match status" value="1"/>
</dbReference>
<dbReference type="Gene3D" id="3.10.200.10">
    <property type="entry name" value="Alpha carbonic anhydrase"/>
    <property type="match status" value="1"/>
</dbReference>
<name>A0AAD9NS09_RIDPI</name>
<protein>
    <submittedName>
        <fullName evidence="1">Uncharacterized protein</fullName>
    </submittedName>
</protein>